<dbReference type="InterPro" id="IPR015943">
    <property type="entry name" value="WD40/YVTN_repeat-like_dom_sf"/>
</dbReference>
<evidence type="ECO:0000313" key="2">
    <source>
        <dbReference type="Proteomes" id="UP000241912"/>
    </source>
</evidence>
<evidence type="ECO:0000313" key="1">
    <source>
        <dbReference type="EMBL" id="PSJ16124.1"/>
    </source>
</evidence>
<dbReference type="Gene3D" id="2.130.10.10">
    <property type="entry name" value="YVTN repeat-like/Quinoprotein amine dehydrogenase"/>
    <property type="match status" value="1"/>
</dbReference>
<name>A0A2P7NRN5_9PROT</name>
<dbReference type="Proteomes" id="UP000241912">
    <property type="component" value="Unassembled WGS sequence"/>
</dbReference>
<dbReference type="EMBL" id="PXXU01000069">
    <property type="protein sequence ID" value="PSJ16124.1"/>
    <property type="molecule type" value="Genomic_DNA"/>
</dbReference>
<keyword evidence="2" id="KW-1185">Reference proteome</keyword>
<gene>
    <name evidence="1" type="ORF">C7H79_15115</name>
</gene>
<protein>
    <recommendedName>
        <fullName evidence="3">Glycosyl hydrolase</fullName>
    </recommendedName>
</protein>
<proteinExistence type="predicted"/>
<feature type="non-terminal residue" evidence="1">
    <location>
        <position position="102"/>
    </location>
</feature>
<sequence length="102" mass="11295">MKAIFFQHKATLFVLLILLGIISNKIHAHNPHDMVYGLGISPNFANDNTVFLATDGELTSDQYTNILRSTDGGATWTKLPNGLDNVYSEIGIRVSPNYSNDR</sequence>
<reference evidence="1 2" key="1">
    <citation type="submission" date="2018-03" db="EMBL/GenBank/DDBJ databases">
        <title>Draft genome of Nitrosomonas supralitoralis APG5.</title>
        <authorList>
            <person name="Urakawa H."/>
            <person name="Lopez J.V."/>
        </authorList>
    </citation>
    <scope>NUCLEOTIDE SEQUENCE [LARGE SCALE GENOMIC DNA]</scope>
    <source>
        <strain evidence="1 2">APG5</strain>
    </source>
</reference>
<organism evidence="1 2">
    <name type="scientific">Nitrosomonas supralitoralis</name>
    <dbReference type="NCBI Taxonomy" id="2116706"/>
    <lineage>
        <taxon>Bacteria</taxon>
        <taxon>Pseudomonadati</taxon>
        <taxon>Pseudomonadota</taxon>
        <taxon>Betaproteobacteria</taxon>
        <taxon>Nitrosomonadales</taxon>
        <taxon>Nitrosomonadaceae</taxon>
        <taxon>Nitrosomonas</taxon>
    </lineage>
</organism>
<dbReference type="SUPFAM" id="SSF110296">
    <property type="entry name" value="Oligoxyloglucan reducing end-specific cellobiohydrolase"/>
    <property type="match status" value="1"/>
</dbReference>
<evidence type="ECO:0008006" key="3">
    <source>
        <dbReference type="Google" id="ProtNLM"/>
    </source>
</evidence>
<accession>A0A2P7NRN5</accession>
<comment type="caution">
    <text evidence="1">The sequence shown here is derived from an EMBL/GenBank/DDBJ whole genome shotgun (WGS) entry which is preliminary data.</text>
</comment>
<dbReference type="AlphaFoldDB" id="A0A2P7NRN5"/>